<sequence length="82" mass="9238">MEWDSLSSEAKRILSLIKDPVTGDYHLDANIFVQLGAMFENGEVKEMITPEVFDEIVSFTRDDDKIMALGNCDGELLISIKK</sequence>
<accession>A8RWN8</accession>
<comment type="caution">
    <text evidence="1">The sequence shown here is derived from an EMBL/GenBank/DDBJ whole genome shotgun (WGS) entry which is preliminary data.</text>
</comment>
<protein>
    <submittedName>
        <fullName evidence="1">Uncharacterized protein</fullName>
    </submittedName>
</protein>
<dbReference type="Proteomes" id="UP000005396">
    <property type="component" value="Unassembled WGS sequence"/>
</dbReference>
<gene>
    <name evidence="1" type="ORF">CLOBOL_04646</name>
</gene>
<reference evidence="1 2" key="1">
    <citation type="submission" date="2007-08" db="EMBL/GenBank/DDBJ databases">
        <authorList>
            <person name="Fulton L."/>
            <person name="Clifton S."/>
            <person name="Fulton B."/>
            <person name="Xu J."/>
            <person name="Minx P."/>
            <person name="Pepin K.H."/>
            <person name="Johnson M."/>
            <person name="Thiruvilangam P."/>
            <person name="Bhonagiri V."/>
            <person name="Nash W.E."/>
            <person name="Mardis E.R."/>
            <person name="Wilson R.K."/>
        </authorList>
    </citation>
    <scope>NUCLEOTIDE SEQUENCE [LARGE SCALE GENOMIC DNA]</scope>
    <source>
        <strain evidence="2">ATCC BAA-613 / DSM 15670 / CCUG 46953 / JCM 12243 / WAL 16351</strain>
    </source>
</reference>
<name>A8RWN8_ENTBW</name>
<evidence type="ECO:0000313" key="2">
    <source>
        <dbReference type="Proteomes" id="UP000005396"/>
    </source>
</evidence>
<dbReference type="AlphaFoldDB" id="A8RWN8"/>
<dbReference type="EMBL" id="ABCC02000037">
    <property type="protein sequence ID" value="EDP14954.1"/>
    <property type="molecule type" value="Genomic_DNA"/>
</dbReference>
<dbReference type="PaxDb" id="411902-CLOBOL_04646"/>
<dbReference type="RefSeq" id="WP_007037512.1">
    <property type="nucleotide sequence ID" value="NZ_DS480692.1"/>
</dbReference>
<proteinExistence type="predicted"/>
<dbReference type="HOGENOM" id="CLU_2553651_0_0_9"/>
<reference evidence="1 2" key="2">
    <citation type="submission" date="2007-09" db="EMBL/GenBank/DDBJ databases">
        <title>Draft genome sequence of Clostridium bolteae (ATCC BAA-613).</title>
        <authorList>
            <person name="Sudarsanam P."/>
            <person name="Ley R."/>
            <person name="Guruge J."/>
            <person name="Turnbaugh P.J."/>
            <person name="Mahowald M."/>
            <person name="Liep D."/>
            <person name="Gordon J."/>
        </authorList>
    </citation>
    <scope>NUCLEOTIDE SEQUENCE [LARGE SCALE GENOMIC DNA]</scope>
    <source>
        <strain evidence="2">ATCC BAA-613 / DSM 15670 / CCUG 46953 / JCM 12243 / WAL 16351</strain>
    </source>
</reference>
<organism evidence="1 2">
    <name type="scientific">Enterocloster bolteae (strain ATCC BAA-613 / DSM 15670 / CCUG 46953 / JCM 12243 / WAL 16351)</name>
    <name type="common">Clostridium bolteae</name>
    <dbReference type="NCBI Taxonomy" id="411902"/>
    <lineage>
        <taxon>Bacteria</taxon>
        <taxon>Bacillati</taxon>
        <taxon>Bacillota</taxon>
        <taxon>Clostridia</taxon>
        <taxon>Lachnospirales</taxon>
        <taxon>Lachnospiraceae</taxon>
        <taxon>Enterocloster</taxon>
    </lineage>
</organism>
<evidence type="ECO:0000313" key="1">
    <source>
        <dbReference type="EMBL" id="EDP14954.1"/>
    </source>
</evidence>